<proteinExistence type="predicted"/>
<evidence type="ECO:0000313" key="3">
    <source>
        <dbReference type="EMBL" id="ASU33154.1"/>
    </source>
</evidence>
<dbReference type="AlphaFoldDB" id="A0A223NTZ7"/>
<accession>A0A223NTZ7</accession>
<evidence type="ECO:0000259" key="2">
    <source>
        <dbReference type="PROSITE" id="PS50102"/>
    </source>
</evidence>
<reference evidence="3 4" key="1">
    <citation type="submission" date="2017-08" db="EMBL/GenBank/DDBJ databases">
        <title>Complete genome sequence of Mucilaginibacter sp. strain BJC16-A31.</title>
        <authorList>
            <consortium name="Henan University of Science and Technology"/>
            <person name="You X."/>
        </authorList>
    </citation>
    <scope>NUCLEOTIDE SEQUENCE [LARGE SCALE GENOMIC DNA]</scope>
    <source>
        <strain evidence="3 4">BJC16-A31</strain>
    </source>
</reference>
<organism evidence="3 4">
    <name type="scientific">Mucilaginibacter xinganensis</name>
    <dbReference type="NCBI Taxonomy" id="1234841"/>
    <lineage>
        <taxon>Bacteria</taxon>
        <taxon>Pseudomonadati</taxon>
        <taxon>Bacteroidota</taxon>
        <taxon>Sphingobacteriia</taxon>
        <taxon>Sphingobacteriales</taxon>
        <taxon>Sphingobacteriaceae</taxon>
        <taxon>Mucilaginibacter</taxon>
    </lineage>
</organism>
<dbReference type="KEGG" id="muc:MuYL_1256"/>
<dbReference type="PROSITE" id="PS50102">
    <property type="entry name" value="RRM"/>
    <property type="match status" value="1"/>
</dbReference>
<dbReference type="GO" id="GO:0003723">
    <property type="term" value="F:RNA binding"/>
    <property type="evidence" value="ECO:0007669"/>
    <property type="project" value="UniProtKB-KW"/>
</dbReference>
<dbReference type="InterPro" id="IPR000504">
    <property type="entry name" value="RRM_dom"/>
</dbReference>
<dbReference type="InterPro" id="IPR052462">
    <property type="entry name" value="SLIRP/GR-RBP-like"/>
</dbReference>
<evidence type="ECO:0000313" key="4">
    <source>
        <dbReference type="Proteomes" id="UP000215002"/>
    </source>
</evidence>
<keyword evidence="4" id="KW-1185">Reference proteome</keyword>
<feature type="domain" description="RRM" evidence="2">
    <location>
        <begin position="20"/>
        <end position="98"/>
    </location>
</feature>
<evidence type="ECO:0000256" key="1">
    <source>
        <dbReference type="ARBA" id="ARBA00022884"/>
    </source>
</evidence>
<dbReference type="InterPro" id="IPR012677">
    <property type="entry name" value="Nucleotide-bd_a/b_plait_sf"/>
</dbReference>
<dbReference type="SUPFAM" id="SSF54928">
    <property type="entry name" value="RNA-binding domain, RBD"/>
    <property type="match status" value="1"/>
</dbReference>
<dbReference type="EMBL" id="CP022743">
    <property type="protein sequence ID" value="ASU33154.1"/>
    <property type="molecule type" value="Genomic_DNA"/>
</dbReference>
<dbReference type="Proteomes" id="UP000215002">
    <property type="component" value="Chromosome"/>
</dbReference>
<dbReference type="InterPro" id="IPR035979">
    <property type="entry name" value="RBD_domain_sf"/>
</dbReference>
<dbReference type="SMART" id="SM00360">
    <property type="entry name" value="RRM"/>
    <property type="match status" value="1"/>
</dbReference>
<gene>
    <name evidence="3" type="ORF">MuYL_1256</name>
</gene>
<dbReference type="PANTHER" id="PTHR48027">
    <property type="entry name" value="HETEROGENEOUS NUCLEAR RIBONUCLEOPROTEIN 87F-RELATED"/>
    <property type="match status" value="1"/>
</dbReference>
<keyword evidence="1" id="KW-0694">RNA-binding</keyword>
<dbReference type="Pfam" id="PF00076">
    <property type="entry name" value="RRM_1"/>
    <property type="match status" value="1"/>
</dbReference>
<dbReference type="Gene3D" id="3.30.70.330">
    <property type="match status" value="1"/>
</dbReference>
<name>A0A223NTZ7_9SPHI</name>
<protein>
    <submittedName>
        <fullName evidence="3">RNA-binding protein</fullName>
    </submittedName>
</protein>
<sequence length="117" mass="12811">MRTRNAAFYAYICSNLKTLMKVFIAGLPLEVDEAELTAVFGDFGPVRSLRIIKDRETKESKGFGFVEMANDDEAKEAIRCMNGASYYGRRITVNVAEDKGPGFTGGGGGNKGGFRRN</sequence>